<dbReference type="EMBL" id="KV453927">
    <property type="protein sequence ID" value="ODV74758.1"/>
    <property type="molecule type" value="Genomic_DNA"/>
</dbReference>
<evidence type="ECO:0000256" key="1">
    <source>
        <dbReference type="PIRSR" id="PIRSR613078-1"/>
    </source>
</evidence>
<evidence type="ECO:0000256" key="2">
    <source>
        <dbReference type="PIRSR" id="PIRSR613078-2"/>
    </source>
</evidence>
<dbReference type="Proteomes" id="UP000094389">
    <property type="component" value="Unassembled WGS sequence"/>
</dbReference>
<gene>
    <name evidence="3" type="ORF">CYBJADRAFT_124615</name>
</gene>
<proteinExistence type="predicted"/>
<dbReference type="InterPro" id="IPR029033">
    <property type="entry name" value="His_PPase_superfam"/>
</dbReference>
<organism evidence="3 4">
    <name type="scientific">Cyberlindnera jadinii (strain ATCC 18201 / CBS 1600 / BCRC 20928 / JCM 3617 / NBRC 0987 / NRRL Y-1542)</name>
    <name type="common">Torula yeast</name>
    <name type="synonym">Candida utilis</name>
    <dbReference type="NCBI Taxonomy" id="983966"/>
    <lineage>
        <taxon>Eukaryota</taxon>
        <taxon>Fungi</taxon>
        <taxon>Dikarya</taxon>
        <taxon>Ascomycota</taxon>
        <taxon>Saccharomycotina</taxon>
        <taxon>Saccharomycetes</taxon>
        <taxon>Phaffomycetales</taxon>
        <taxon>Phaffomycetaceae</taxon>
        <taxon>Cyberlindnera</taxon>
    </lineage>
</organism>
<protein>
    <submittedName>
        <fullName evidence="3">Phosphoglycerate mutase-like protein</fullName>
    </submittedName>
</protein>
<dbReference type="OrthoDB" id="4818801at2759"/>
<dbReference type="PANTHER" id="PTHR48100">
    <property type="entry name" value="BROAD-SPECIFICITY PHOSPHATASE YOR283W-RELATED"/>
    <property type="match status" value="1"/>
</dbReference>
<feature type="binding site" evidence="2">
    <location>
        <position position="68"/>
    </location>
    <ligand>
        <name>substrate</name>
    </ligand>
</feature>
<dbReference type="AlphaFoldDB" id="A0A1E4S5H3"/>
<dbReference type="SMART" id="SM00855">
    <property type="entry name" value="PGAM"/>
    <property type="match status" value="1"/>
</dbReference>
<dbReference type="GO" id="GO:0046390">
    <property type="term" value="P:ribose phosphate biosynthetic process"/>
    <property type="evidence" value="ECO:0007669"/>
    <property type="project" value="TreeGrafter"/>
</dbReference>
<evidence type="ECO:0000313" key="4">
    <source>
        <dbReference type="Proteomes" id="UP000094389"/>
    </source>
</evidence>
<dbReference type="Gene3D" id="3.40.50.1240">
    <property type="entry name" value="Phosphoglycerate mutase-like"/>
    <property type="match status" value="1"/>
</dbReference>
<accession>A0A1E4S5H3</accession>
<evidence type="ECO:0000313" key="3">
    <source>
        <dbReference type="EMBL" id="ODV74758.1"/>
    </source>
</evidence>
<dbReference type="CDD" id="cd07067">
    <property type="entry name" value="HP_PGM_like"/>
    <property type="match status" value="1"/>
</dbReference>
<feature type="active site" description="Proton donor/acceptor" evidence="1">
    <location>
        <position position="98"/>
    </location>
</feature>
<dbReference type="FunFam" id="3.40.50.1240:FF:000037">
    <property type="entry name" value="Sedoheptulose 1,7-bisphosphatase"/>
    <property type="match status" value="1"/>
</dbReference>
<feature type="binding site" evidence="2">
    <location>
        <begin position="98"/>
        <end position="101"/>
    </location>
    <ligand>
        <name>substrate</name>
    </ligand>
</feature>
<dbReference type="OMA" id="GWLIWRD"/>
<reference evidence="3 4" key="1">
    <citation type="journal article" date="2016" name="Proc. Natl. Acad. Sci. U.S.A.">
        <title>Comparative genomics of biotechnologically important yeasts.</title>
        <authorList>
            <person name="Riley R."/>
            <person name="Haridas S."/>
            <person name="Wolfe K.H."/>
            <person name="Lopes M.R."/>
            <person name="Hittinger C.T."/>
            <person name="Goeker M."/>
            <person name="Salamov A.A."/>
            <person name="Wisecaver J.H."/>
            <person name="Long T.M."/>
            <person name="Calvey C.H."/>
            <person name="Aerts A.L."/>
            <person name="Barry K.W."/>
            <person name="Choi C."/>
            <person name="Clum A."/>
            <person name="Coughlan A.Y."/>
            <person name="Deshpande S."/>
            <person name="Douglass A.P."/>
            <person name="Hanson S.J."/>
            <person name="Klenk H.-P."/>
            <person name="LaButti K.M."/>
            <person name="Lapidus A."/>
            <person name="Lindquist E.A."/>
            <person name="Lipzen A.M."/>
            <person name="Meier-Kolthoff J.P."/>
            <person name="Ohm R.A."/>
            <person name="Otillar R.P."/>
            <person name="Pangilinan J.L."/>
            <person name="Peng Y."/>
            <person name="Rokas A."/>
            <person name="Rosa C.A."/>
            <person name="Scheuner C."/>
            <person name="Sibirny A.A."/>
            <person name="Slot J.C."/>
            <person name="Stielow J.B."/>
            <person name="Sun H."/>
            <person name="Kurtzman C.P."/>
            <person name="Blackwell M."/>
            <person name="Grigoriev I.V."/>
            <person name="Jeffries T.W."/>
        </authorList>
    </citation>
    <scope>NUCLEOTIDE SEQUENCE [LARGE SCALE GENOMIC DNA]</scope>
    <source>
        <strain evidence="4">ATCC 18201 / CBS 1600 / BCRC 20928 / JCM 3617 / NBRC 0987 / NRRL Y-1542</strain>
    </source>
</reference>
<name>A0A1E4S5H3_CYBJN</name>
<dbReference type="SUPFAM" id="SSF53254">
    <property type="entry name" value="Phosphoglycerate mutase-like"/>
    <property type="match status" value="1"/>
</dbReference>
<dbReference type="RefSeq" id="XP_020071797.1">
    <property type="nucleotide sequence ID" value="XM_020212542.1"/>
</dbReference>
<feature type="active site" description="Tele-phosphohistidine intermediate" evidence="1">
    <location>
        <position position="13"/>
    </location>
</feature>
<dbReference type="InterPro" id="IPR013078">
    <property type="entry name" value="His_Pase_superF_clade-1"/>
</dbReference>
<dbReference type="PANTHER" id="PTHR48100:SF15">
    <property type="entry name" value="SEDOHEPTULOSE 1,7-BISPHOSPHATASE"/>
    <property type="match status" value="1"/>
</dbReference>
<dbReference type="STRING" id="983966.A0A1E4S5H3"/>
<dbReference type="GO" id="GO:0050278">
    <property type="term" value="F:sedoheptulose-bisphosphatase activity"/>
    <property type="evidence" value="ECO:0007669"/>
    <property type="project" value="TreeGrafter"/>
</dbReference>
<sequence>MKAPTPRCLFVRHGQTEWSKSGQYTSVTDLSLTEFGVNQMRRTGKILFSTEFVKAESLTYIFTSPRKRALQTVELVLESLTAEQRASIRIVVDNDLREFEYGDYEGLKTADIIKLRASRGLDKDKPWSIWRDGCENGESTREVGLRLSRVIARIQNVHRKALEQGKACDVMLFAHGHTLRYFAGLWFKLGHEAPVDSSCKPYVKSYDDDTVEPVEIDKYRYLLDNPNFLLDAGGVGVLSYAHHNIDEPALDLAGAFVIPPDEESQHDG</sequence>
<dbReference type="Pfam" id="PF00300">
    <property type="entry name" value="His_Phos_1"/>
    <property type="match status" value="1"/>
</dbReference>
<keyword evidence="4" id="KW-1185">Reference proteome</keyword>
<dbReference type="GeneID" id="30986938"/>
<dbReference type="InterPro" id="IPR050275">
    <property type="entry name" value="PGM_Phosphatase"/>
</dbReference>